<name>K6H2M1_9GAMM</name>
<dbReference type="Gene3D" id="3.90.190.10">
    <property type="entry name" value="Protein tyrosine phosphatase superfamily"/>
    <property type="match status" value="1"/>
</dbReference>
<feature type="domain" description="Tyrosine specific protein phosphatases" evidence="2">
    <location>
        <begin position="153"/>
        <end position="208"/>
    </location>
</feature>
<gene>
    <name evidence="3" type="ORF">B273_0945</name>
</gene>
<dbReference type="PATRIC" id="fig|1208365.4.peg.522"/>
<evidence type="ECO:0000259" key="2">
    <source>
        <dbReference type="PROSITE" id="PS50056"/>
    </source>
</evidence>
<keyword evidence="4" id="KW-1185">Reference proteome</keyword>
<dbReference type="AlphaFoldDB" id="K6H2M1"/>
<dbReference type="Pfam" id="PF13350">
    <property type="entry name" value="Y_phosphatase3"/>
    <property type="match status" value="1"/>
</dbReference>
<sequence>MKNKAGILFLCLALTQCSEGIDLMDRPLHKNNNSFQNEEYRLLPMDGAHNTRELGGYKTTDGKSVKWGMLFRSDKLSDISEADQKYLQALGIKKIVDFRSDEEKTEDPDIIPTGISYVEMPISVDGAMRSKIEAVLKGETDKEVESFLIDANREFVTNYTNVYENFLRGLIDEDAPTLFHCTAGKDRAGFAAAISLIALGVSREDVIEDYMKTNAFTEDRIEEILSQIKLMSLYQADAEILRPLIGVEQIYIETAFETAEEEYGSLENFIRNGLNISDEDIQKLRNKFLES</sequence>
<evidence type="ECO:0000313" key="3">
    <source>
        <dbReference type="EMBL" id="EKO36753.1"/>
    </source>
</evidence>
<dbReference type="InterPro" id="IPR000387">
    <property type="entry name" value="Tyr_Pase_dom"/>
</dbReference>
<comment type="caution">
    <text evidence="3">The sequence shown here is derived from an EMBL/GenBank/DDBJ whole genome shotgun (WGS) entry which is preliminary data.</text>
</comment>
<dbReference type="SUPFAM" id="SSF52799">
    <property type="entry name" value="(Phosphotyrosine protein) phosphatases II"/>
    <property type="match status" value="1"/>
</dbReference>
<dbReference type="STRING" id="1208365.B273_0945"/>
<evidence type="ECO:0000313" key="4">
    <source>
        <dbReference type="Proteomes" id="UP000010310"/>
    </source>
</evidence>
<proteinExistence type="inferred from homology"/>
<dbReference type="Proteomes" id="UP000010310">
    <property type="component" value="Unassembled WGS sequence"/>
</dbReference>
<evidence type="ECO:0000256" key="1">
    <source>
        <dbReference type="ARBA" id="ARBA00009580"/>
    </source>
</evidence>
<dbReference type="PANTHER" id="PTHR31126">
    <property type="entry name" value="TYROSINE-PROTEIN PHOSPHATASE"/>
    <property type="match status" value="1"/>
</dbReference>
<dbReference type="PANTHER" id="PTHR31126:SF1">
    <property type="entry name" value="TYROSINE SPECIFIC PROTEIN PHOSPHATASES DOMAIN-CONTAINING PROTEIN"/>
    <property type="match status" value="1"/>
</dbReference>
<accession>K6H2M1</accession>
<dbReference type="PROSITE" id="PS50056">
    <property type="entry name" value="TYR_PHOSPHATASE_2"/>
    <property type="match status" value="1"/>
</dbReference>
<dbReference type="GO" id="GO:0004721">
    <property type="term" value="F:phosphoprotein phosphatase activity"/>
    <property type="evidence" value="ECO:0007669"/>
    <property type="project" value="InterPro"/>
</dbReference>
<organism evidence="3 4">
    <name type="scientific">SAR86 cluster bacterium SAR86E</name>
    <dbReference type="NCBI Taxonomy" id="1208365"/>
    <lineage>
        <taxon>Bacteria</taxon>
        <taxon>Pseudomonadati</taxon>
        <taxon>Pseudomonadota</taxon>
        <taxon>Gammaproteobacteria</taxon>
        <taxon>SAR86 cluster</taxon>
    </lineage>
</organism>
<dbReference type="EMBL" id="AMWX01000002">
    <property type="protein sequence ID" value="EKO36753.1"/>
    <property type="molecule type" value="Genomic_DNA"/>
</dbReference>
<comment type="similarity">
    <text evidence="1">Belongs to the protein-tyrosine phosphatase family.</text>
</comment>
<reference evidence="3 4" key="1">
    <citation type="submission" date="2012-09" db="EMBL/GenBank/DDBJ databases">
        <authorList>
            <person name="Dupont C.L."/>
            <person name="Rusch D.B."/>
            <person name="Lombardo M.-J."/>
            <person name="Novotny M."/>
            <person name="Yee-Greenbaum J."/>
            <person name="Laskin R."/>
        </authorList>
    </citation>
    <scope>NUCLEOTIDE SEQUENCE [LARGE SCALE GENOMIC DNA]</scope>
    <source>
        <strain evidence="3">SAR86E</strain>
    </source>
</reference>
<protein>
    <submittedName>
        <fullName evidence="3">Tyrosine phosphatase family C-terminal domain protein</fullName>
    </submittedName>
</protein>
<dbReference type="InterPro" id="IPR029021">
    <property type="entry name" value="Prot-tyrosine_phosphatase-like"/>
</dbReference>
<dbReference type="InterPro" id="IPR026893">
    <property type="entry name" value="Tyr/Ser_Pase_IphP-type"/>
</dbReference>